<protein>
    <recommendedName>
        <fullName evidence="1">Iminophenyl-pyruvate dimer synthase domain-containing protein</fullName>
    </recommendedName>
</protein>
<dbReference type="InterPro" id="IPR009078">
    <property type="entry name" value="Ferritin-like_SF"/>
</dbReference>
<dbReference type="InterPro" id="IPR026820">
    <property type="entry name" value="VioB/RebD_dom"/>
</dbReference>
<sequence>MFLDYTSHGQRVKLGDGGMFVATMSSQTERLMIKQCGIDRAFGAMGLALKVYGSLPVSTMQKTCPTWVDDVKPIFQFYNNMVPVMARDHIIDLRNVQDVRSKLRMINMSMFEYDWNHPNFMPTTRDLSPDKTEIVRRWLECEMNGITGGIPTQKTSFTAEQQNVCGSARNLEKTVDDLRRYIQGGMWIELYTIPPYMTAMFSLKKNHPKEAYSLLKSIVTEEMLHMSLNSNVLNAIGGKPNLTDDYWLPDYPTNFPSLDFYQIKPDLTLKLEKFSTSLLKDFSEIEEPSPPSVQRILHNIALLWGKLPEDGGGRWNSREQDGKTVYEDSASGVENTPRWLEDAYTYHDNGRINLLRSSQDNFWSEVFEISSQLLEQPDIMDAYSIGGFYAHVMLKIIQTESCVRLENESKTIFTGLKTRQLGPNQWYGTKGLSSATLFPVHSLKSGIEALMEIVYEGEGGTLCSPYMTSLPDSNASQQHVGAQAY</sequence>
<dbReference type="HOGENOM" id="CLU_563307_0_0_1"/>
<evidence type="ECO:0000259" key="1">
    <source>
        <dbReference type="Pfam" id="PF12902"/>
    </source>
</evidence>
<reference evidence="2" key="2">
    <citation type="submission" date="2025-08" db="UniProtKB">
        <authorList>
            <consortium name="Ensembl"/>
        </authorList>
    </citation>
    <scope>IDENTIFICATION</scope>
</reference>
<name>H2XZD1_CIOIN</name>
<dbReference type="InterPro" id="IPR012347">
    <property type="entry name" value="Ferritin-like"/>
</dbReference>
<organism evidence="2 3">
    <name type="scientific">Ciona intestinalis</name>
    <name type="common">Transparent sea squirt</name>
    <name type="synonym">Ascidia intestinalis</name>
    <dbReference type="NCBI Taxonomy" id="7719"/>
    <lineage>
        <taxon>Eukaryota</taxon>
        <taxon>Metazoa</taxon>
        <taxon>Chordata</taxon>
        <taxon>Tunicata</taxon>
        <taxon>Ascidiacea</taxon>
        <taxon>Phlebobranchia</taxon>
        <taxon>Cionidae</taxon>
        <taxon>Ciona</taxon>
    </lineage>
</organism>
<evidence type="ECO:0000313" key="3">
    <source>
        <dbReference type="Proteomes" id="UP000008144"/>
    </source>
</evidence>
<dbReference type="Pfam" id="PF12902">
    <property type="entry name" value="Ferritin-like"/>
    <property type="match status" value="1"/>
</dbReference>
<dbReference type="AlphaFoldDB" id="H2XZD1"/>
<evidence type="ECO:0000313" key="2">
    <source>
        <dbReference type="Ensembl" id="ENSCINP00000035015.1"/>
    </source>
</evidence>
<keyword evidence="3" id="KW-1185">Reference proteome</keyword>
<dbReference type="SUPFAM" id="SSF47240">
    <property type="entry name" value="Ferritin-like"/>
    <property type="match status" value="1"/>
</dbReference>
<dbReference type="Proteomes" id="UP000008144">
    <property type="component" value="Unassembled WGS sequence"/>
</dbReference>
<dbReference type="InParanoid" id="H2XZD1"/>
<accession>H2XZD1</accession>
<reference evidence="2" key="3">
    <citation type="submission" date="2025-09" db="UniProtKB">
        <authorList>
            <consortium name="Ensembl"/>
        </authorList>
    </citation>
    <scope>IDENTIFICATION</scope>
</reference>
<dbReference type="Ensembl" id="ENSCINT00000034352.1">
    <property type="protein sequence ID" value="ENSCINP00000035015.1"/>
    <property type="gene ID" value="ENSCING00000020142.1"/>
</dbReference>
<dbReference type="Gene3D" id="1.20.1260.10">
    <property type="match status" value="1"/>
</dbReference>
<dbReference type="PANTHER" id="PTHR34400">
    <property type="match status" value="1"/>
</dbReference>
<dbReference type="PANTHER" id="PTHR34400:SF4">
    <property type="entry name" value="MEMBRANE PROTEIN"/>
    <property type="match status" value="1"/>
</dbReference>
<proteinExistence type="predicted"/>
<reference evidence="3" key="1">
    <citation type="journal article" date="2002" name="Science">
        <title>The draft genome of Ciona intestinalis: insights into chordate and vertebrate origins.</title>
        <authorList>
            <person name="Dehal P."/>
            <person name="Satou Y."/>
            <person name="Campbell R.K."/>
            <person name="Chapman J."/>
            <person name="Degnan B."/>
            <person name="De Tomaso A."/>
            <person name="Davidson B."/>
            <person name="Di Gregorio A."/>
            <person name="Gelpke M."/>
            <person name="Goodstein D.M."/>
            <person name="Harafuji N."/>
            <person name="Hastings K.E."/>
            <person name="Ho I."/>
            <person name="Hotta K."/>
            <person name="Huang W."/>
            <person name="Kawashima T."/>
            <person name="Lemaire P."/>
            <person name="Martinez D."/>
            <person name="Meinertzhagen I.A."/>
            <person name="Necula S."/>
            <person name="Nonaka M."/>
            <person name="Putnam N."/>
            <person name="Rash S."/>
            <person name="Saiga H."/>
            <person name="Satake M."/>
            <person name="Terry A."/>
            <person name="Yamada L."/>
            <person name="Wang H.G."/>
            <person name="Awazu S."/>
            <person name="Azumi K."/>
            <person name="Boore J."/>
            <person name="Branno M."/>
            <person name="Chin-Bow S."/>
            <person name="DeSantis R."/>
            <person name="Doyle S."/>
            <person name="Francino P."/>
            <person name="Keys D.N."/>
            <person name="Haga S."/>
            <person name="Hayashi H."/>
            <person name="Hino K."/>
            <person name="Imai K.S."/>
            <person name="Inaba K."/>
            <person name="Kano S."/>
            <person name="Kobayashi K."/>
            <person name="Kobayashi M."/>
            <person name="Lee B.I."/>
            <person name="Makabe K.W."/>
            <person name="Manohar C."/>
            <person name="Matassi G."/>
            <person name="Medina M."/>
            <person name="Mochizuki Y."/>
            <person name="Mount S."/>
            <person name="Morishita T."/>
            <person name="Miura S."/>
            <person name="Nakayama A."/>
            <person name="Nishizaka S."/>
            <person name="Nomoto H."/>
            <person name="Ohta F."/>
            <person name="Oishi K."/>
            <person name="Rigoutsos I."/>
            <person name="Sano M."/>
            <person name="Sasaki A."/>
            <person name="Sasakura Y."/>
            <person name="Shoguchi E."/>
            <person name="Shin-i T."/>
            <person name="Spagnuolo A."/>
            <person name="Stainier D."/>
            <person name="Suzuki M.M."/>
            <person name="Tassy O."/>
            <person name="Takatori N."/>
            <person name="Tokuoka M."/>
            <person name="Yagi K."/>
            <person name="Yoshizaki F."/>
            <person name="Wada S."/>
            <person name="Zhang C."/>
            <person name="Hyatt P.D."/>
            <person name="Larimer F."/>
            <person name="Detter C."/>
            <person name="Doggett N."/>
            <person name="Glavina T."/>
            <person name="Hawkins T."/>
            <person name="Richardson P."/>
            <person name="Lucas S."/>
            <person name="Kohara Y."/>
            <person name="Levine M."/>
            <person name="Satoh N."/>
            <person name="Rokhsar D.S."/>
        </authorList>
    </citation>
    <scope>NUCLEOTIDE SEQUENCE [LARGE SCALE GENOMIC DNA]</scope>
</reference>
<dbReference type="GeneTree" id="ENSGT00660000095971"/>
<feature type="domain" description="Iminophenyl-pyruvate dimer synthase" evidence="1">
    <location>
        <begin position="183"/>
        <end position="462"/>
    </location>
</feature>